<reference evidence="5" key="3">
    <citation type="journal article" date="2005" name="Nature">
        <title>The map-based sequence of the rice genome.</title>
        <authorList>
            <consortium name="International rice genome sequencing project (IRGSP)"/>
            <person name="Matsumoto T."/>
            <person name="Wu J."/>
            <person name="Kanamori H."/>
            <person name="Katayose Y."/>
            <person name="Fujisawa M."/>
            <person name="Namiki N."/>
            <person name="Mizuno H."/>
            <person name="Yamamoto K."/>
            <person name="Antonio B.A."/>
            <person name="Baba T."/>
            <person name="Sakata K."/>
            <person name="Nagamura Y."/>
            <person name="Aoki H."/>
            <person name="Arikawa K."/>
            <person name="Arita K."/>
            <person name="Bito T."/>
            <person name="Chiden Y."/>
            <person name="Fujitsuka N."/>
            <person name="Fukunaka R."/>
            <person name="Hamada M."/>
            <person name="Harada C."/>
            <person name="Hayashi A."/>
            <person name="Hijishita S."/>
            <person name="Honda M."/>
            <person name="Hosokawa S."/>
            <person name="Ichikawa Y."/>
            <person name="Idonuma A."/>
            <person name="Iijima M."/>
            <person name="Ikeda M."/>
            <person name="Ikeno M."/>
            <person name="Ito K."/>
            <person name="Ito S."/>
            <person name="Ito T."/>
            <person name="Ito Y."/>
            <person name="Ito Y."/>
            <person name="Iwabuchi A."/>
            <person name="Kamiya K."/>
            <person name="Karasawa W."/>
            <person name="Kurita K."/>
            <person name="Katagiri S."/>
            <person name="Kikuta A."/>
            <person name="Kobayashi H."/>
            <person name="Kobayashi N."/>
            <person name="Machita K."/>
            <person name="Maehara T."/>
            <person name="Masukawa M."/>
            <person name="Mizubayashi T."/>
            <person name="Mukai Y."/>
            <person name="Nagasaki H."/>
            <person name="Nagata Y."/>
            <person name="Naito S."/>
            <person name="Nakashima M."/>
            <person name="Nakama Y."/>
            <person name="Nakamichi Y."/>
            <person name="Nakamura M."/>
            <person name="Meguro A."/>
            <person name="Negishi M."/>
            <person name="Ohta I."/>
            <person name="Ohta T."/>
            <person name="Okamoto M."/>
            <person name="Ono N."/>
            <person name="Saji S."/>
            <person name="Sakaguchi M."/>
            <person name="Sakai K."/>
            <person name="Shibata M."/>
            <person name="Shimokawa T."/>
            <person name="Song J."/>
            <person name="Takazaki Y."/>
            <person name="Terasawa K."/>
            <person name="Tsugane M."/>
            <person name="Tsuji K."/>
            <person name="Ueda S."/>
            <person name="Waki K."/>
            <person name="Yamagata H."/>
            <person name="Yamamoto M."/>
            <person name="Yamamoto S."/>
            <person name="Yamane H."/>
            <person name="Yoshiki S."/>
            <person name="Yoshihara R."/>
            <person name="Yukawa K."/>
            <person name="Zhong H."/>
            <person name="Yano M."/>
            <person name="Yuan Q."/>
            <person name="Ouyang S."/>
            <person name="Liu J."/>
            <person name="Jones K.M."/>
            <person name="Gansberger K."/>
            <person name="Moffat K."/>
            <person name="Hill J."/>
            <person name="Bera J."/>
            <person name="Fadrosh D."/>
            <person name="Jin S."/>
            <person name="Johri S."/>
            <person name="Kim M."/>
            <person name="Overton L."/>
            <person name="Reardon M."/>
            <person name="Tsitrin T."/>
            <person name="Vuong H."/>
            <person name="Weaver B."/>
            <person name="Ciecko A."/>
            <person name="Tallon L."/>
            <person name="Jackson J."/>
            <person name="Pai G."/>
            <person name="Aken S.V."/>
            <person name="Utterback T."/>
            <person name="Reidmuller S."/>
            <person name="Feldblyum T."/>
            <person name="Hsiao J."/>
            <person name="Zismann V."/>
            <person name="Iobst S."/>
            <person name="de Vazeille A.R."/>
            <person name="Buell C.R."/>
            <person name="Ying K."/>
            <person name="Li Y."/>
            <person name="Lu T."/>
            <person name="Huang Y."/>
            <person name="Zhao Q."/>
            <person name="Feng Q."/>
            <person name="Zhang L."/>
            <person name="Zhu J."/>
            <person name="Weng Q."/>
            <person name="Mu J."/>
            <person name="Lu Y."/>
            <person name="Fan D."/>
            <person name="Liu Y."/>
            <person name="Guan J."/>
            <person name="Zhang Y."/>
            <person name="Yu S."/>
            <person name="Liu X."/>
            <person name="Zhang Y."/>
            <person name="Hong G."/>
            <person name="Han B."/>
            <person name="Choisne N."/>
            <person name="Demange N."/>
            <person name="Orjeda G."/>
            <person name="Samain S."/>
            <person name="Cattolico L."/>
            <person name="Pelletier E."/>
            <person name="Couloux A."/>
            <person name="Segurens B."/>
            <person name="Wincker P."/>
            <person name="D'Hont A."/>
            <person name="Scarpelli C."/>
            <person name="Weissenbach J."/>
            <person name="Salanoubat M."/>
            <person name="Quetier F."/>
            <person name="Yu Y."/>
            <person name="Kim H.R."/>
            <person name="Rambo T."/>
            <person name="Currie J."/>
            <person name="Collura K."/>
            <person name="Luo M."/>
            <person name="Yang T."/>
            <person name="Ammiraju J.S.S."/>
            <person name="Engler F."/>
            <person name="Soderlund C."/>
            <person name="Wing R.A."/>
            <person name="Palmer L.E."/>
            <person name="de la Bastide M."/>
            <person name="Spiegel L."/>
            <person name="Nascimento L."/>
            <person name="Zutavern T."/>
            <person name="O'Shaughnessy A."/>
            <person name="Dike S."/>
            <person name="Dedhia N."/>
            <person name="Preston R."/>
            <person name="Balija V."/>
            <person name="McCombie W.R."/>
            <person name="Chow T."/>
            <person name="Chen H."/>
            <person name="Chung M."/>
            <person name="Chen C."/>
            <person name="Shaw J."/>
            <person name="Wu H."/>
            <person name="Hsiao K."/>
            <person name="Chao Y."/>
            <person name="Chu M."/>
            <person name="Cheng C."/>
            <person name="Hour A."/>
            <person name="Lee P."/>
            <person name="Lin S."/>
            <person name="Lin Y."/>
            <person name="Liou J."/>
            <person name="Liu S."/>
            <person name="Hsing Y."/>
            <person name="Raghuvanshi S."/>
            <person name="Mohanty A."/>
            <person name="Bharti A.K."/>
            <person name="Gaur A."/>
            <person name="Gupta V."/>
            <person name="Kumar D."/>
            <person name="Ravi V."/>
            <person name="Vij S."/>
            <person name="Kapur A."/>
            <person name="Khurana P."/>
            <person name="Khurana P."/>
            <person name="Khurana J.P."/>
            <person name="Tyagi A.K."/>
            <person name="Gaikwad K."/>
            <person name="Singh A."/>
            <person name="Dalal V."/>
            <person name="Srivastava S."/>
            <person name="Dixit A."/>
            <person name="Pal A.K."/>
            <person name="Ghazi I.A."/>
            <person name="Yadav M."/>
            <person name="Pandit A."/>
            <person name="Bhargava A."/>
            <person name="Sureshbabu K."/>
            <person name="Batra K."/>
            <person name="Sharma T.R."/>
            <person name="Mohapatra T."/>
            <person name="Singh N.K."/>
            <person name="Messing J."/>
            <person name="Nelson A.B."/>
            <person name="Fuks G."/>
            <person name="Kavchok S."/>
            <person name="Keizer G."/>
            <person name="Linton E."/>
            <person name="Llaca V."/>
            <person name="Song R."/>
            <person name="Tanyolac B."/>
            <person name="Young S."/>
            <person name="Ho-Il K."/>
            <person name="Hahn J.H."/>
            <person name="Sangsakoo G."/>
            <person name="Vanavichit A."/>
            <person name="de Mattos Luiz.A.T."/>
            <person name="Zimmer P.D."/>
            <person name="Malone G."/>
            <person name="Dellagostin O."/>
            <person name="de Oliveira A.C."/>
            <person name="Bevan M."/>
            <person name="Bancroft I."/>
            <person name="Minx P."/>
            <person name="Cordum H."/>
            <person name="Wilson R."/>
            <person name="Cheng Z."/>
            <person name="Jin W."/>
            <person name="Jiang J."/>
            <person name="Leong S.A."/>
            <person name="Iwama H."/>
            <person name="Gojobori T."/>
            <person name="Itoh T."/>
            <person name="Niimura Y."/>
            <person name="Fujii Y."/>
            <person name="Habara T."/>
            <person name="Sakai H."/>
            <person name="Sato Y."/>
            <person name="Wilson G."/>
            <person name="Kumar K."/>
            <person name="McCouch S."/>
            <person name="Juretic N."/>
            <person name="Hoen D."/>
            <person name="Wright S."/>
            <person name="Bruskiewich R."/>
            <person name="Bureau T."/>
            <person name="Miyao A."/>
            <person name="Hirochika H."/>
            <person name="Nishikawa T."/>
            <person name="Kadowaki K."/>
            <person name="Sugiura M."/>
            <person name="Burr B."/>
            <person name="Sasaki T."/>
        </authorList>
    </citation>
    <scope>NUCLEOTIDE SEQUENCE [LARGE SCALE GENOMIC DNA]</scope>
    <source>
        <strain evidence="5">cv. Nipponbare</strain>
    </source>
</reference>
<feature type="region of interest" description="Disordered" evidence="1">
    <location>
        <begin position="1"/>
        <end position="26"/>
    </location>
</feature>
<reference evidence="3" key="1">
    <citation type="submission" date="2001-07" db="EMBL/GenBank/DDBJ databases">
        <title>Oryza sativa nipponbare(GA3) genomic DNA, chromosome 8, BAC clone:OJ1368_G08.</title>
        <authorList>
            <person name="Sasaki T."/>
            <person name="Matsumoto T."/>
            <person name="Yamamoto K."/>
        </authorList>
    </citation>
    <scope>NUCLEOTIDE SEQUENCE</scope>
</reference>
<evidence type="ECO:0000256" key="1">
    <source>
        <dbReference type="SAM" id="MobiDB-lite"/>
    </source>
</evidence>
<proteinExistence type="predicted"/>
<evidence type="ECO:0000256" key="2">
    <source>
        <dbReference type="SAM" id="Phobius"/>
    </source>
</evidence>
<evidence type="ECO:0000313" key="3">
    <source>
        <dbReference type="EMBL" id="BAD11590.1"/>
    </source>
</evidence>
<evidence type="ECO:0000313" key="4">
    <source>
        <dbReference type="EMBL" id="BAD13177.1"/>
    </source>
</evidence>
<evidence type="ECO:0000313" key="5">
    <source>
        <dbReference type="Proteomes" id="UP000000763"/>
    </source>
</evidence>
<sequence>MTSSNAGRRRRSPHPPTTASLHGRAADRRPLFRCALMPPAAAAANKEREYRRVSMISGPHFIILIYLTTGILRKHHVSGFVI</sequence>
<keyword evidence="2" id="KW-0472">Membrane</keyword>
<dbReference type="AlphaFoldDB" id="Q6YZ11"/>
<dbReference type="Proteomes" id="UP000000763">
    <property type="component" value="Chromosome 8"/>
</dbReference>
<feature type="transmembrane region" description="Helical" evidence="2">
    <location>
        <begin position="53"/>
        <end position="72"/>
    </location>
</feature>
<keyword evidence="2" id="KW-0812">Transmembrane</keyword>
<reference evidence="4" key="2">
    <citation type="submission" date="2002-07" db="EMBL/GenBank/DDBJ databases">
        <title>Oryza sativa nipponbare(GA3) genomic DNA, chromosome 8, PAC clone:P0473D02.</title>
        <authorList>
            <person name="Sasaki T."/>
            <person name="Matsumoto T."/>
            <person name="Katayose Y."/>
        </authorList>
    </citation>
    <scope>NUCLEOTIDE SEQUENCE</scope>
</reference>
<reference evidence="5" key="4">
    <citation type="journal article" date="2008" name="Nucleic Acids Res.">
        <title>The rice annotation project database (RAP-DB): 2008 update.</title>
        <authorList>
            <consortium name="The rice annotation project (RAP)"/>
        </authorList>
    </citation>
    <scope>GENOME REANNOTATION</scope>
    <source>
        <strain evidence="5">cv. Nipponbare</strain>
    </source>
</reference>
<gene>
    <name evidence="3" type="ORF">OJ1368_G08.29</name>
    <name evidence="4" type="ORF">P0473D02.14</name>
</gene>
<organism evidence="4 5">
    <name type="scientific">Oryza sativa subsp. japonica</name>
    <name type="common">Rice</name>
    <dbReference type="NCBI Taxonomy" id="39947"/>
    <lineage>
        <taxon>Eukaryota</taxon>
        <taxon>Viridiplantae</taxon>
        <taxon>Streptophyta</taxon>
        <taxon>Embryophyta</taxon>
        <taxon>Tracheophyta</taxon>
        <taxon>Spermatophyta</taxon>
        <taxon>Magnoliopsida</taxon>
        <taxon>Liliopsida</taxon>
        <taxon>Poales</taxon>
        <taxon>Poaceae</taxon>
        <taxon>BOP clade</taxon>
        <taxon>Oryzoideae</taxon>
        <taxon>Oryzeae</taxon>
        <taxon>Oryzinae</taxon>
        <taxon>Oryza</taxon>
        <taxon>Oryza sativa</taxon>
    </lineage>
</organism>
<protein>
    <submittedName>
        <fullName evidence="4">Uncharacterized protein</fullName>
    </submittedName>
</protein>
<dbReference type="EMBL" id="AP003911">
    <property type="protein sequence ID" value="BAD11590.1"/>
    <property type="molecule type" value="Genomic_DNA"/>
</dbReference>
<keyword evidence="2" id="KW-1133">Transmembrane helix</keyword>
<accession>Q6YZ11</accession>
<dbReference type="EMBL" id="AP005542">
    <property type="protein sequence ID" value="BAD13177.1"/>
    <property type="molecule type" value="Genomic_DNA"/>
</dbReference>
<name>Q6YZ11_ORYSJ</name>